<sequence length="150" mass="16288">MGDTKLASKNSDDNEDSQPVLETAVRGEAEAGSEVRASSPSPEPDPTPRLRTTTTVRGEGDETETKSRGELAYTEPVPERTGTFSRGESDYDQRLVSLANMASTLTHDDRGESDDNYTALHELLADDPADRRRITPLGVIAARQDAALNR</sequence>
<reference evidence="2 3" key="1">
    <citation type="submission" date="2019-01" db="EMBL/GenBank/DDBJ databases">
        <title>Novel species of Nocardioides.</title>
        <authorList>
            <person name="Liu Q."/>
            <person name="Xin Y.-H."/>
        </authorList>
    </citation>
    <scope>NUCLEOTIDE SEQUENCE [LARGE SCALE GENOMIC DNA]</scope>
    <source>
        <strain evidence="2 3">HLT3-15</strain>
    </source>
</reference>
<feature type="compositionally biased region" description="Basic and acidic residues" evidence="1">
    <location>
        <begin position="58"/>
        <end position="69"/>
    </location>
</feature>
<proteinExistence type="predicted"/>
<evidence type="ECO:0000313" key="3">
    <source>
        <dbReference type="Proteomes" id="UP000291838"/>
    </source>
</evidence>
<evidence type="ECO:0000313" key="2">
    <source>
        <dbReference type="EMBL" id="RYB88327.1"/>
    </source>
</evidence>
<feature type="region of interest" description="Disordered" evidence="1">
    <location>
        <begin position="1"/>
        <end position="89"/>
    </location>
</feature>
<comment type="caution">
    <text evidence="2">The sequence shown here is derived from an EMBL/GenBank/DDBJ whole genome shotgun (WGS) entry which is preliminary data.</text>
</comment>
<keyword evidence="3" id="KW-1185">Reference proteome</keyword>
<dbReference type="EMBL" id="SDWS01000016">
    <property type="protein sequence ID" value="RYB88327.1"/>
    <property type="molecule type" value="Genomic_DNA"/>
</dbReference>
<protein>
    <submittedName>
        <fullName evidence="2">Uncharacterized protein</fullName>
    </submittedName>
</protein>
<name>A0A4Q2RIH3_9ACTN</name>
<gene>
    <name evidence="2" type="ORF">EUA06_21465</name>
</gene>
<accession>A0A4Q2RIH3</accession>
<dbReference type="AlphaFoldDB" id="A0A4Q2RIH3"/>
<dbReference type="Proteomes" id="UP000291838">
    <property type="component" value="Unassembled WGS sequence"/>
</dbReference>
<organism evidence="2 3">
    <name type="scientific">Nocardioides glacieisoli</name>
    <dbReference type="NCBI Taxonomy" id="1168730"/>
    <lineage>
        <taxon>Bacteria</taxon>
        <taxon>Bacillati</taxon>
        <taxon>Actinomycetota</taxon>
        <taxon>Actinomycetes</taxon>
        <taxon>Propionibacteriales</taxon>
        <taxon>Nocardioidaceae</taxon>
        <taxon>Nocardioides</taxon>
    </lineage>
</organism>
<evidence type="ECO:0000256" key="1">
    <source>
        <dbReference type="SAM" id="MobiDB-lite"/>
    </source>
</evidence>